<keyword evidence="2" id="KW-1185">Reference proteome</keyword>
<reference evidence="1" key="1">
    <citation type="submission" date="2022-11" db="EMBL/GenBank/DDBJ databases">
        <title>Genome Sequence of Nemania bipapillata.</title>
        <authorList>
            <person name="Buettner E."/>
        </authorList>
    </citation>
    <scope>NUCLEOTIDE SEQUENCE</scope>
    <source>
        <strain evidence="1">CP14</strain>
    </source>
</reference>
<dbReference type="Proteomes" id="UP001153334">
    <property type="component" value="Unassembled WGS sequence"/>
</dbReference>
<evidence type="ECO:0000313" key="1">
    <source>
        <dbReference type="EMBL" id="KAJ8123100.1"/>
    </source>
</evidence>
<name>A0ACC2J6R6_9PEZI</name>
<evidence type="ECO:0000313" key="2">
    <source>
        <dbReference type="Proteomes" id="UP001153334"/>
    </source>
</evidence>
<accession>A0ACC2J6R6</accession>
<proteinExistence type="predicted"/>
<sequence length="285" mass="32025">MSPPIYEGEVAFDAPNANKPCKTWYKVIGDLESDAIPLVALHGGPGAGHNYLAPLVDIYEKFGMPVVFYDQVGCGRSTHFREKMGDDSFWTFELFVLELDNLVNHLKLRQKGFYLFGTSWGGMLGSTYASRNPEGLRKLVISGCPASIPLYMESCKELLAELPKDVRETLEECDRKGDHESEAFQKAAAVWNKRYHCLIDPLPEAIQESSRNLKDDPTSYVTMQGPSEFVIVGTAFKGWEGFKFGHLIEVPTLIINGEHDEECEPYANVGKPRTLHKALRELLHR</sequence>
<dbReference type="EMBL" id="JAPESX010000126">
    <property type="protein sequence ID" value="KAJ8123100.1"/>
    <property type="molecule type" value="Genomic_DNA"/>
</dbReference>
<gene>
    <name evidence="1" type="ORF">ONZ43_g865</name>
</gene>
<protein>
    <submittedName>
        <fullName evidence="1">Uncharacterized protein</fullName>
    </submittedName>
</protein>
<organism evidence="1 2">
    <name type="scientific">Nemania bipapillata</name>
    <dbReference type="NCBI Taxonomy" id="110536"/>
    <lineage>
        <taxon>Eukaryota</taxon>
        <taxon>Fungi</taxon>
        <taxon>Dikarya</taxon>
        <taxon>Ascomycota</taxon>
        <taxon>Pezizomycotina</taxon>
        <taxon>Sordariomycetes</taxon>
        <taxon>Xylariomycetidae</taxon>
        <taxon>Xylariales</taxon>
        <taxon>Xylariaceae</taxon>
        <taxon>Nemania</taxon>
    </lineage>
</organism>
<comment type="caution">
    <text evidence="1">The sequence shown here is derived from an EMBL/GenBank/DDBJ whole genome shotgun (WGS) entry which is preliminary data.</text>
</comment>